<feature type="compositionally biased region" description="Pro residues" evidence="1">
    <location>
        <begin position="54"/>
        <end position="63"/>
    </location>
</feature>
<name>W4K2E0_HETIT</name>
<keyword evidence="3" id="KW-1185">Reference proteome</keyword>
<dbReference type="STRING" id="747525.W4K2E0"/>
<dbReference type="EMBL" id="KI925460">
    <property type="protein sequence ID" value="ETW79889.1"/>
    <property type="molecule type" value="Genomic_DNA"/>
</dbReference>
<dbReference type="OrthoDB" id="448399at2759"/>
<organism evidence="2 3">
    <name type="scientific">Heterobasidion irregulare (strain TC 32-1)</name>
    <dbReference type="NCBI Taxonomy" id="747525"/>
    <lineage>
        <taxon>Eukaryota</taxon>
        <taxon>Fungi</taxon>
        <taxon>Dikarya</taxon>
        <taxon>Basidiomycota</taxon>
        <taxon>Agaricomycotina</taxon>
        <taxon>Agaricomycetes</taxon>
        <taxon>Russulales</taxon>
        <taxon>Bondarzewiaceae</taxon>
        <taxon>Heterobasidion</taxon>
        <taxon>Heterobasidion annosum species complex</taxon>
    </lineage>
</organism>
<feature type="region of interest" description="Disordered" evidence="1">
    <location>
        <begin position="34"/>
        <end position="63"/>
    </location>
</feature>
<evidence type="ECO:0000313" key="3">
    <source>
        <dbReference type="Proteomes" id="UP000030671"/>
    </source>
</evidence>
<dbReference type="AlphaFoldDB" id="W4K2E0"/>
<dbReference type="HOGENOM" id="CLU_2892015_0_0_1"/>
<accession>W4K2E0</accession>
<dbReference type="GeneID" id="20669238"/>
<dbReference type="Proteomes" id="UP000030671">
    <property type="component" value="Unassembled WGS sequence"/>
</dbReference>
<proteinExistence type="predicted"/>
<dbReference type="InParanoid" id="W4K2E0"/>
<evidence type="ECO:0000313" key="2">
    <source>
        <dbReference type="EMBL" id="ETW79889.1"/>
    </source>
</evidence>
<protein>
    <submittedName>
        <fullName evidence="2">Uncharacterized protein</fullName>
    </submittedName>
</protein>
<dbReference type="RefSeq" id="XP_009548427.1">
    <property type="nucleotide sequence ID" value="XM_009550132.1"/>
</dbReference>
<reference evidence="2 3" key="1">
    <citation type="journal article" date="2012" name="New Phytol.">
        <title>Insight into trade-off between wood decay and parasitism from the genome of a fungal forest pathogen.</title>
        <authorList>
            <person name="Olson A."/>
            <person name="Aerts A."/>
            <person name="Asiegbu F."/>
            <person name="Belbahri L."/>
            <person name="Bouzid O."/>
            <person name="Broberg A."/>
            <person name="Canback B."/>
            <person name="Coutinho P.M."/>
            <person name="Cullen D."/>
            <person name="Dalman K."/>
            <person name="Deflorio G."/>
            <person name="van Diepen L.T."/>
            <person name="Dunand C."/>
            <person name="Duplessis S."/>
            <person name="Durling M."/>
            <person name="Gonthier P."/>
            <person name="Grimwood J."/>
            <person name="Fossdal C.G."/>
            <person name="Hansson D."/>
            <person name="Henrissat B."/>
            <person name="Hietala A."/>
            <person name="Himmelstrand K."/>
            <person name="Hoffmeister D."/>
            <person name="Hogberg N."/>
            <person name="James T.Y."/>
            <person name="Karlsson M."/>
            <person name="Kohler A."/>
            <person name="Kues U."/>
            <person name="Lee Y.H."/>
            <person name="Lin Y.C."/>
            <person name="Lind M."/>
            <person name="Lindquist E."/>
            <person name="Lombard V."/>
            <person name="Lucas S."/>
            <person name="Lunden K."/>
            <person name="Morin E."/>
            <person name="Murat C."/>
            <person name="Park J."/>
            <person name="Raffaello T."/>
            <person name="Rouze P."/>
            <person name="Salamov A."/>
            <person name="Schmutz J."/>
            <person name="Solheim H."/>
            <person name="Stahlberg J."/>
            <person name="Velez H."/>
            <person name="de Vries R.P."/>
            <person name="Wiebenga A."/>
            <person name="Woodward S."/>
            <person name="Yakovlev I."/>
            <person name="Garbelotto M."/>
            <person name="Martin F."/>
            <person name="Grigoriev I.V."/>
            <person name="Stenlid J."/>
        </authorList>
    </citation>
    <scope>NUCLEOTIDE SEQUENCE [LARGE SCALE GENOMIC DNA]</scope>
    <source>
        <strain evidence="2 3">TC 32-1</strain>
    </source>
</reference>
<gene>
    <name evidence="2" type="ORF">HETIRDRAFT_248265</name>
</gene>
<evidence type="ECO:0000256" key="1">
    <source>
        <dbReference type="SAM" id="MobiDB-lite"/>
    </source>
</evidence>
<feature type="non-terminal residue" evidence="2">
    <location>
        <position position="1"/>
    </location>
</feature>
<dbReference type="KEGG" id="hir:HETIRDRAFT_248265"/>
<feature type="non-terminal residue" evidence="2">
    <location>
        <position position="63"/>
    </location>
</feature>
<sequence length="63" mass="6919">HHILTPSGREFSVGGRVQNVSTDPLAPCVMYWPDNEPLPEQGQLRPSGLLGVPVSPPDPQYRQ</sequence>